<dbReference type="Gene3D" id="2.30.30.70">
    <property type="entry name" value="Ribosomal protein L21"/>
    <property type="match status" value="1"/>
</dbReference>
<dbReference type="GO" id="GO:0005840">
    <property type="term" value="C:ribosome"/>
    <property type="evidence" value="ECO:0007669"/>
    <property type="project" value="UniProtKB-KW"/>
</dbReference>
<dbReference type="GO" id="GO:1990904">
    <property type="term" value="C:ribonucleoprotein complex"/>
    <property type="evidence" value="ECO:0007669"/>
    <property type="project" value="UniProtKB-KW"/>
</dbReference>
<evidence type="ECO:0000256" key="4">
    <source>
        <dbReference type="ARBA" id="ARBA00035219"/>
    </source>
</evidence>
<dbReference type="FunFam" id="6.10.250.3260:FF:000001">
    <property type="entry name" value="60S ribosomal protein L21"/>
    <property type="match status" value="1"/>
</dbReference>
<gene>
    <name evidence="7" type="primary">RPL21_0</name>
    <name evidence="7" type="ORF">g.20724</name>
</gene>
<evidence type="ECO:0000256" key="6">
    <source>
        <dbReference type="SAM" id="MobiDB-lite"/>
    </source>
</evidence>
<dbReference type="PANTHER" id="PTHR20981">
    <property type="entry name" value="60S RIBOSOMAL PROTEIN L21"/>
    <property type="match status" value="1"/>
</dbReference>
<reference evidence="7" key="1">
    <citation type="submission" date="2018-10" db="EMBL/GenBank/DDBJ databases">
        <title>Transcriptome assembly of Aceria tosichella (Wheat curl mite) Type 2.</title>
        <authorList>
            <person name="Scully E.D."/>
            <person name="Geib S.M."/>
            <person name="Palmer N.A."/>
            <person name="Gupta A.K."/>
            <person name="Sarath G."/>
            <person name="Tatineni S."/>
        </authorList>
    </citation>
    <scope>NUCLEOTIDE SEQUENCE</scope>
    <source>
        <strain evidence="7">LincolnNE</strain>
    </source>
</reference>
<feature type="region of interest" description="Disordered" evidence="6">
    <location>
        <begin position="120"/>
        <end position="143"/>
    </location>
</feature>
<dbReference type="SUPFAM" id="SSF50104">
    <property type="entry name" value="Translation proteins SH3-like domain"/>
    <property type="match status" value="1"/>
</dbReference>
<organism evidence="7">
    <name type="scientific">Aceria tosichella</name>
    <name type="common">wheat curl mite</name>
    <dbReference type="NCBI Taxonomy" id="561515"/>
    <lineage>
        <taxon>Eukaryota</taxon>
        <taxon>Metazoa</taxon>
        <taxon>Ecdysozoa</taxon>
        <taxon>Arthropoda</taxon>
        <taxon>Chelicerata</taxon>
        <taxon>Arachnida</taxon>
        <taxon>Acari</taxon>
        <taxon>Acariformes</taxon>
        <taxon>Trombidiformes</taxon>
        <taxon>Prostigmata</taxon>
        <taxon>Eupodina</taxon>
        <taxon>Eriophyoidea</taxon>
        <taxon>Eriophyidae</taxon>
        <taxon>Eriophyinae</taxon>
        <taxon>Aceriini</taxon>
        <taxon>Aceria</taxon>
    </lineage>
</organism>
<keyword evidence="3" id="KW-0687">Ribonucleoprotein</keyword>
<dbReference type="InterPro" id="IPR018259">
    <property type="entry name" value="Ribosomal_eL21_CS"/>
</dbReference>
<dbReference type="PROSITE" id="PS01171">
    <property type="entry name" value="RIBOSOMAL_L21E"/>
    <property type="match status" value="1"/>
</dbReference>
<dbReference type="EMBL" id="GGYP01004651">
    <property type="protein sequence ID" value="MDE49422.1"/>
    <property type="molecule type" value="Transcribed_RNA"/>
</dbReference>
<dbReference type="FunFam" id="2.30.30.70:FF:000001">
    <property type="entry name" value="60S ribosomal protein L21"/>
    <property type="match status" value="1"/>
</dbReference>
<dbReference type="GO" id="GO:0006412">
    <property type="term" value="P:translation"/>
    <property type="evidence" value="ECO:0007669"/>
    <property type="project" value="InterPro"/>
</dbReference>
<dbReference type="InterPro" id="IPR008991">
    <property type="entry name" value="Translation_prot_SH3-like_sf"/>
</dbReference>
<dbReference type="InterPro" id="IPR036948">
    <property type="entry name" value="Ribosomal_eL21_sf"/>
</dbReference>
<sequence>MVNTKGYRRGTRYMFAKKFRKHGVEPLSTFLRVYRRGDIVDVKGNGAFQKGMPHKSYHGRTGRVYNVTPHALGVIVNKRVRNRIIPKRINVRVEHVKHSKCREDFLQRMKRNDQLRKKYAEDKKAGLKPAKPQFKRQPAQPREAEFVKVNRYTKPETLAPQSYELVA</sequence>
<keyword evidence="2 7" id="KW-0689">Ribosomal protein</keyword>
<evidence type="ECO:0000256" key="1">
    <source>
        <dbReference type="ARBA" id="ARBA00008427"/>
    </source>
</evidence>
<dbReference type="Gene3D" id="6.10.250.3260">
    <property type="match status" value="1"/>
</dbReference>
<dbReference type="InterPro" id="IPR001147">
    <property type="entry name" value="Ribosomal_eL21"/>
</dbReference>
<dbReference type="AlphaFoldDB" id="A0A6G1SHH6"/>
<proteinExistence type="inferred from homology"/>
<name>A0A6G1SHH6_9ACAR</name>
<evidence type="ECO:0000256" key="5">
    <source>
        <dbReference type="ARBA" id="ARBA00035327"/>
    </source>
</evidence>
<dbReference type="Pfam" id="PF01157">
    <property type="entry name" value="Ribosomal_L21e"/>
    <property type="match status" value="1"/>
</dbReference>
<comment type="similarity">
    <text evidence="1">Belongs to the eukaryotic ribosomal protein eL21 family.</text>
</comment>
<evidence type="ECO:0000256" key="3">
    <source>
        <dbReference type="ARBA" id="ARBA00023274"/>
    </source>
</evidence>
<protein>
    <recommendedName>
        <fullName evidence="4">Large ribosomal subunit protein eL21</fullName>
    </recommendedName>
    <alternativeName>
        <fullName evidence="5">60S ribosomal protein L21</fullName>
    </alternativeName>
</protein>
<evidence type="ECO:0000256" key="2">
    <source>
        <dbReference type="ARBA" id="ARBA00022980"/>
    </source>
</evidence>
<evidence type="ECO:0000313" key="7">
    <source>
        <dbReference type="EMBL" id="MDE49422.1"/>
    </source>
</evidence>
<accession>A0A6G1SHH6</accession>
<dbReference type="GO" id="GO:0003735">
    <property type="term" value="F:structural constituent of ribosome"/>
    <property type="evidence" value="ECO:0007669"/>
    <property type="project" value="InterPro"/>
</dbReference>